<dbReference type="RefSeq" id="WP_220639766.1">
    <property type="nucleotide sequence ID" value="NZ_CP080429.1"/>
</dbReference>
<dbReference type="Proteomes" id="UP000825381">
    <property type="component" value="Chromosome"/>
</dbReference>
<keyword evidence="7" id="KW-1185">Reference proteome</keyword>
<evidence type="ECO:0000256" key="1">
    <source>
        <dbReference type="ARBA" id="ARBA00004442"/>
    </source>
</evidence>
<dbReference type="InterPro" id="IPR041700">
    <property type="entry name" value="OMP_b-brl_3"/>
</dbReference>
<gene>
    <name evidence="6" type="ORF">K1I41_07585</name>
</gene>
<feature type="signal peptide" evidence="4">
    <location>
        <begin position="1"/>
        <end position="18"/>
    </location>
</feature>
<reference evidence="6 7" key="1">
    <citation type="submission" date="2021-07" db="EMBL/GenBank/DDBJ databases">
        <title>Flavobacterium WSW3-B6 sp.nov, isolated from seaweed.</title>
        <authorList>
            <person name="Muhammad N."/>
            <person name="Ho H."/>
            <person name="Lee Y.-J."/>
            <person name="Nguyen T."/>
            <person name="Ho J."/>
            <person name="Kim S.-G."/>
        </authorList>
    </citation>
    <scope>NUCLEOTIDE SEQUENCE [LARGE SCALE GENOMIC DNA]</scope>
    <source>
        <strain evidence="6 7">WSW3-B6</strain>
    </source>
</reference>
<proteinExistence type="predicted"/>
<evidence type="ECO:0000256" key="3">
    <source>
        <dbReference type="ARBA" id="ARBA00023237"/>
    </source>
</evidence>
<evidence type="ECO:0000313" key="6">
    <source>
        <dbReference type="EMBL" id="QYJ67421.1"/>
    </source>
</evidence>
<keyword evidence="2" id="KW-0472">Membrane</keyword>
<dbReference type="InterPro" id="IPR036942">
    <property type="entry name" value="Beta-barrel_TonB_sf"/>
</dbReference>
<organism evidence="6 7">
    <name type="scientific">Flavobacterium litorale</name>
    <dbReference type="NCBI Taxonomy" id="2856519"/>
    <lineage>
        <taxon>Bacteria</taxon>
        <taxon>Pseudomonadati</taxon>
        <taxon>Bacteroidota</taxon>
        <taxon>Flavobacteriia</taxon>
        <taxon>Flavobacteriales</taxon>
        <taxon>Flavobacteriaceae</taxon>
        <taxon>Flavobacterium</taxon>
    </lineage>
</organism>
<dbReference type="Pfam" id="PF14905">
    <property type="entry name" value="OMP_b-brl_3"/>
    <property type="match status" value="1"/>
</dbReference>
<evidence type="ECO:0000256" key="4">
    <source>
        <dbReference type="SAM" id="SignalP"/>
    </source>
</evidence>
<keyword evidence="6" id="KW-0675">Receptor</keyword>
<dbReference type="PANTHER" id="PTHR40980">
    <property type="entry name" value="PLUG DOMAIN-CONTAINING PROTEIN"/>
    <property type="match status" value="1"/>
</dbReference>
<keyword evidence="4" id="KW-0732">Signal</keyword>
<evidence type="ECO:0000256" key="2">
    <source>
        <dbReference type="ARBA" id="ARBA00023136"/>
    </source>
</evidence>
<dbReference type="EMBL" id="CP080429">
    <property type="protein sequence ID" value="QYJ67421.1"/>
    <property type="molecule type" value="Genomic_DNA"/>
</dbReference>
<dbReference type="SUPFAM" id="SSF56935">
    <property type="entry name" value="Porins"/>
    <property type="match status" value="1"/>
</dbReference>
<comment type="subcellular location">
    <subcellularLocation>
        <location evidence="1">Cell outer membrane</location>
    </subcellularLocation>
</comment>
<dbReference type="Gene3D" id="2.40.170.20">
    <property type="entry name" value="TonB-dependent receptor, beta-barrel domain"/>
    <property type="match status" value="1"/>
</dbReference>
<dbReference type="PANTHER" id="PTHR40980:SF4">
    <property type="entry name" value="TONB-DEPENDENT RECEPTOR-LIKE BETA-BARREL DOMAIN-CONTAINING PROTEIN"/>
    <property type="match status" value="1"/>
</dbReference>
<name>A0ABX8V9V0_9FLAO</name>
<evidence type="ECO:0000259" key="5">
    <source>
        <dbReference type="Pfam" id="PF14905"/>
    </source>
</evidence>
<feature type="domain" description="Outer membrane protein beta-barrel" evidence="5">
    <location>
        <begin position="285"/>
        <end position="672"/>
    </location>
</feature>
<sequence>MKFIITAILLFFTFGLFAQNETVKDTVQEIREELDEVVIGKKKKAVERKADRTIFNFSDQAYLNSGSLMEGLKKLPGLIISDVAGMLYQGKQLQVFMDGRPLNIYSDELNAYLEGLPANAIEKVEIITNPGAEFQATSGGAIINIITSKKAKKYLSATYSNGYRYTNYDKSRNRFNNSLTLSAANRLFSWQVQGGQSYTESYRESKFVSPDEILSENYSDRTNRFYYLQTGLKFDFGKDRLLINYDINTNNNSTDVDAIGAGFVASDASKSESFYHDVMLTYQKRFEDPFKKLNFRFNFNDNDSNFNLDSKINDTTVLDNDSDQNFYLFTTDYSQQIDFLDNTKISAGGLADHLDFNATSFDIENLDYTRTTLAAYTEVQTMYKKFEVILGGRLESYDIKGNTDTDDLIPFNQTRFFPNATVQYKLTSQIFFKANYNKKINLPNTASLNPNNTRYQNPNLGFFGDPNLEPTIFDNYEIQFNAFEYFFIGYSVTEASNQIINRVISTENGAASISENLPEVTIRNFNFGIPLPYMLFTKGLKKTLEFDFNPDEINFMYIYAGSQKHVIPGINTKSIWSVNLMSQLILPKKVKFVANYNTSNTGGNFYYYRSERPLNQHLDLTFSRKFLSDNLSVSIYANDVFNTNRQQFTIVDTDFTYTSSYDSRRIGISLSYKIPTKNKLAKEEANMLNDTMKQEDNKIGN</sequence>
<feature type="chain" id="PRO_5047270958" evidence="4">
    <location>
        <begin position="19"/>
        <end position="701"/>
    </location>
</feature>
<accession>A0ABX8V9V0</accession>
<evidence type="ECO:0000313" key="7">
    <source>
        <dbReference type="Proteomes" id="UP000825381"/>
    </source>
</evidence>
<keyword evidence="3" id="KW-0998">Cell outer membrane</keyword>
<protein>
    <submittedName>
        <fullName evidence="6">TonB-dependent receptor</fullName>
    </submittedName>
</protein>